<gene>
    <name evidence="1" type="ORF">APZ42_000906</name>
</gene>
<protein>
    <submittedName>
        <fullName evidence="1">Uncharacterized protein</fullName>
    </submittedName>
</protein>
<accession>A0A162C8M9</accession>
<name>A0A162C8M9_9CRUS</name>
<keyword evidence="2" id="KW-1185">Reference proteome</keyword>
<dbReference type="EMBL" id="LRGB01005140">
    <property type="protein sequence ID" value="KZS02161.1"/>
    <property type="molecule type" value="Genomic_DNA"/>
</dbReference>
<reference evidence="1 2" key="1">
    <citation type="submission" date="2016-03" db="EMBL/GenBank/DDBJ databases">
        <title>EvidentialGene: Evidence-directed Construction of Genes on Genomes.</title>
        <authorList>
            <person name="Gilbert D.G."/>
            <person name="Choi J.-H."/>
            <person name="Mockaitis K."/>
            <person name="Colbourne J."/>
            <person name="Pfrender M."/>
        </authorList>
    </citation>
    <scope>NUCLEOTIDE SEQUENCE [LARGE SCALE GENOMIC DNA]</scope>
    <source>
        <strain evidence="1 2">Xinb3</strain>
        <tissue evidence="1">Complete organism</tissue>
    </source>
</reference>
<evidence type="ECO:0000313" key="1">
    <source>
        <dbReference type="EMBL" id="KZS02161.1"/>
    </source>
</evidence>
<evidence type="ECO:0000313" key="2">
    <source>
        <dbReference type="Proteomes" id="UP000076858"/>
    </source>
</evidence>
<dbReference type="Proteomes" id="UP000076858">
    <property type="component" value="Unassembled WGS sequence"/>
</dbReference>
<organism evidence="1 2">
    <name type="scientific">Daphnia magna</name>
    <dbReference type="NCBI Taxonomy" id="35525"/>
    <lineage>
        <taxon>Eukaryota</taxon>
        <taxon>Metazoa</taxon>
        <taxon>Ecdysozoa</taxon>
        <taxon>Arthropoda</taxon>
        <taxon>Crustacea</taxon>
        <taxon>Branchiopoda</taxon>
        <taxon>Diplostraca</taxon>
        <taxon>Cladocera</taxon>
        <taxon>Anomopoda</taxon>
        <taxon>Daphniidae</taxon>
        <taxon>Daphnia</taxon>
    </lineage>
</organism>
<comment type="caution">
    <text evidence="1">The sequence shown here is derived from an EMBL/GenBank/DDBJ whole genome shotgun (WGS) entry which is preliminary data.</text>
</comment>
<proteinExistence type="predicted"/>
<sequence>MGKHVNPRTTRKFPEDTVVVQINRNRLSALHKKKYKPTNQNKNKFLKNLFELFCIEI</sequence>
<dbReference type="AlphaFoldDB" id="A0A162C8M9"/>